<dbReference type="PROSITE" id="PS51186">
    <property type="entry name" value="GNAT"/>
    <property type="match status" value="1"/>
</dbReference>
<dbReference type="SUPFAM" id="SSF55729">
    <property type="entry name" value="Acyl-CoA N-acyltransferases (Nat)"/>
    <property type="match status" value="1"/>
</dbReference>
<reference evidence="2 3" key="1">
    <citation type="submission" date="2023-09" db="EMBL/GenBank/DDBJ databases">
        <authorList>
            <person name="Rey-Velasco X."/>
        </authorList>
    </citation>
    <scope>NUCLEOTIDE SEQUENCE [LARGE SCALE GENOMIC DNA]</scope>
    <source>
        <strain evidence="2 3">F390</strain>
    </source>
</reference>
<dbReference type="InterPro" id="IPR016181">
    <property type="entry name" value="Acyl_CoA_acyltransferase"/>
</dbReference>
<comment type="caution">
    <text evidence="2">The sequence shown here is derived from an EMBL/GenBank/DDBJ whole genome shotgun (WGS) entry which is preliminary data.</text>
</comment>
<dbReference type="CDD" id="cd04301">
    <property type="entry name" value="NAT_SF"/>
    <property type="match status" value="1"/>
</dbReference>
<gene>
    <name evidence="2" type="ORF">RM533_01135</name>
</gene>
<evidence type="ECO:0000313" key="2">
    <source>
        <dbReference type="EMBL" id="MDT0574783.1"/>
    </source>
</evidence>
<dbReference type="PANTHER" id="PTHR43617:SF35">
    <property type="entry name" value="[RIBOSOMAL PROTEIN BS18]-ALANINE N-ACETYLTRANSFERASE"/>
    <property type="match status" value="1"/>
</dbReference>
<feature type="domain" description="N-acetyltransferase" evidence="1">
    <location>
        <begin position="1"/>
        <end position="148"/>
    </location>
</feature>
<accession>A0ABU2ZDV7</accession>
<dbReference type="InterPro" id="IPR050276">
    <property type="entry name" value="MshD_Acetyltransferase"/>
</dbReference>
<dbReference type="GO" id="GO:0016746">
    <property type="term" value="F:acyltransferase activity"/>
    <property type="evidence" value="ECO:0007669"/>
    <property type="project" value="UniProtKB-KW"/>
</dbReference>
<dbReference type="EC" id="2.3.1.-" evidence="2"/>
<dbReference type="InterPro" id="IPR000182">
    <property type="entry name" value="GNAT_dom"/>
</dbReference>
<evidence type="ECO:0000313" key="3">
    <source>
        <dbReference type="Proteomes" id="UP001259803"/>
    </source>
</evidence>
<keyword evidence="3" id="KW-1185">Reference proteome</keyword>
<dbReference type="Proteomes" id="UP001259803">
    <property type="component" value="Unassembled WGS sequence"/>
</dbReference>
<keyword evidence="2" id="KW-0808">Transferase</keyword>
<proteinExistence type="predicted"/>
<keyword evidence="2" id="KW-0012">Acyltransferase</keyword>
<sequence>MNEVAVGQMMEIMKAGFDPLFGEAWNRRQLSSALAMPGTQHALIDVDGFIAQIVQRPAAGFCLSRRVVDEEELLLIAVRPDQRRRGFGGRLLAHLLRTASEAGVTDLHLEMRADNPAASLYRAFGFVPVGGRSGYYRGSDGIMRDAVTFSRFLRFGQDEMPQH</sequence>
<dbReference type="Pfam" id="PF13508">
    <property type="entry name" value="Acetyltransf_7"/>
    <property type="match status" value="1"/>
</dbReference>
<dbReference type="Gene3D" id="3.40.630.30">
    <property type="match status" value="1"/>
</dbReference>
<evidence type="ECO:0000259" key="1">
    <source>
        <dbReference type="PROSITE" id="PS51186"/>
    </source>
</evidence>
<organism evidence="2 3">
    <name type="scientific">Croceicoccus esteveae</name>
    <dbReference type="NCBI Taxonomy" id="3075597"/>
    <lineage>
        <taxon>Bacteria</taxon>
        <taxon>Pseudomonadati</taxon>
        <taxon>Pseudomonadota</taxon>
        <taxon>Alphaproteobacteria</taxon>
        <taxon>Sphingomonadales</taxon>
        <taxon>Erythrobacteraceae</taxon>
        <taxon>Croceicoccus</taxon>
    </lineage>
</organism>
<protein>
    <submittedName>
        <fullName evidence="2">GNAT family N-acetyltransferase</fullName>
        <ecNumber evidence="2">2.3.1.-</ecNumber>
    </submittedName>
</protein>
<dbReference type="PANTHER" id="PTHR43617">
    <property type="entry name" value="L-AMINO ACID N-ACETYLTRANSFERASE"/>
    <property type="match status" value="1"/>
</dbReference>
<dbReference type="RefSeq" id="WP_311339345.1">
    <property type="nucleotide sequence ID" value="NZ_JAVRHS010000001.1"/>
</dbReference>
<dbReference type="EMBL" id="JAVRHS010000001">
    <property type="protein sequence ID" value="MDT0574783.1"/>
    <property type="molecule type" value="Genomic_DNA"/>
</dbReference>
<name>A0ABU2ZDV7_9SPHN</name>